<evidence type="ECO:0000256" key="1">
    <source>
        <dbReference type="SAM" id="Coils"/>
    </source>
</evidence>
<comment type="caution">
    <text evidence="4">The sequence shown here is derived from an EMBL/GenBank/DDBJ whole genome shotgun (WGS) entry which is preliminary data.</text>
</comment>
<reference evidence="4 5" key="1">
    <citation type="submission" date="2020-04" db="EMBL/GenBank/DDBJ databases">
        <title>A novel species of genus Lactobacillus that was isolated from fermented food Zha-chili.</title>
        <authorList>
            <person name="Zhang Z."/>
        </authorList>
    </citation>
    <scope>NUCLEOTIDE SEQUENCE [LARGE SCALE GENOMIC DNA]</scope>
    <source>
        <strain evidence="5">HBUAS51383</strain>
    </source>
</reference>
<protein>
    <submittedName>
        <fullName evidence="4">AAA family ATPase</fullName>
    </submittedName>
</protein>
<feature type="coiled-coil region" evidence="1">
    <location>
        <begin position="183"/>
        <end position="241"/>
    </location>
</feature>
<evidence type="ECO:0000313" key="5">
    <source>
        <dbReference type="Proteomes" id="UP000763447"/>
    </source>
</evidence>
<dbReference type="Proteomes" id="UP000763447">
    <property type="component" value="Unassembled WGS sequence"/>
</dbReference>
<organism evidence="4 5">
    <name type="scientific">Secundilactobacillus angelensis</name>
    <dbReference type="NCBI Taxonomy" id="2722706"/>
    <lineage>
        <taxon>Bacteria</taxon>
        <taxon>Bacillati</taxon>
        <taxon>Bacillota</taxon>
        <taxon>Bacilli</taxon>
        <taxon>Lactobacillales</taxon>
        <taxon>Lactobacillaceae</taxon>
        <taxon>Secundilactobacillus</taxon>
    </lineage>
</organism>
<keyword evidence="2" id="KW-0472">Membrane</keyword>
<dbReference type="InterPro" id="IPR027417">
    <property type="entry name" value="P-loop_NTPase"/>
</dbReference>
<proteinExistence type="predicted"/>
<keyword evidence="2" id="KW-0812">Transmembrane</keyword>
<dbReference type="InterPro" id="IPR038734">
    <property type="entry name" value="YhaN_AAA"/>
</dbReference>
<evidence type="ECO:0000313" key="4">
    <source>
        <dbReference type="EMBL" id="NLR18808.1"/>
    </source>
</evidence>
<dbReference type="RefSeq" id="WP_168925412.1">
    <property type="nucleotide sequence ID" value="NZ_JAAXLJ010000012.1"/>
</dbReference>
<feature type="domain" description="YhaN AAA" evidence="3">
    <location>
        <begin position="1"/>
        <end position="203"/>
    </location>
</feature>
<keyword evidence="2" id="KW-1133">Transmembrane helix</keyword>
<dbReference type="Gene3D" id="3.40.50.300">
    <property type="entry name" value="P-loop containing nucleotide triphosphate hydrolases"/>
    <property type="match status" value="2"/>
</dbReference>
<feature type="coiled-coil region" evidence="1">
    <location>
        <begin position="470"/>
        <end position="497"/>
    </location>
</feature>
<dbReference type="SUPFAM" id="SSF52540">
    <property type="entry name" value="P-loop containing nucleoside triphosphate hydrolases"/>
    <property type="match status" value="1"/>
</dbReference>
<name>A0ABX1KXY5_9LACO</name>
<gene>
    <name evidence="4" type="ORF">HC026_07690</name>
</gene>
<keyword evidence="5" id="KW-1185">Reference proteome</keyword>
<sequence length="884" mass="101364">MQIKTIKIYGFGKFHDTTFDLSNRFSLLYGENEAGKSTLVAFITSMLFGFETAKHRYAMYQPKQGSQYGGELYFAHENNEYWLKRIEGTHGGEVTFKNLTTDTVLTKDELTKLLQPLNKALFYQIFCFGERELQAIFDLNRFDLVKRIQRIGAIGSEDWIGLTQQLTAEAGELYKPRGRVQPLVRLLREYDQLTDKIATTKMQFQEYQKLQINIQATAKTLAEVQGQLKQLTIQANQYQRLISLYPQYQQLKTVVPRQSVTPISTEDWQRVTQIDTAIKQLKTDLDTQGEMVKKQQAASVASEAQQFYINHQQQIEQLAAQLQTMEELQQRQQQSDKQLGIIKQQLAALNQRYGTSLNQLKQLTASEQQQLKTLFDQQQHLSIQRDSRADQRAEHQREFEKLRQQADSETSSGMDLKWLIAGVGIVLVFLFAFTGLIRTLGGIAGMLVAGYGIFKPIISGNQQSTIDSQMALLSSQLDQDRQQVADLDQQLVDADAKVTQFGTAHHLQGFAPEQWLDLQTDIGNYQLAIGQQLKLEEQQHQINQNIRAYLVQWQFAGEVISLGGDYAYQLQQITQFLSERGDESQKLHWANETLTASTQRRATLQERLSQQKGELKQRLDQYHTATMAEFQQRYQEDQITVQRDQQADVLNAQLSPADRQILAQSDSLKSLEKVNQEIQTRYSEAQQRQAELLDQSSQQQYQQHQLASSDKYQNLLQQQADLQTEIIELTDDWLTKKLLINWIDQTLINASQGRQPQIIKVAEQFFHELTGHRYQQIIFTDQTVQVTRADDLTFDVGELSSGTAEQLYVALRFAFTKVMADVIAMPIIIDDAFVNFDRPRTKAAIQMLKELAGTTQIIYLTANHDNLELVDDHDVYYLSGGKSD</sequence>
<keyword evidence="1" id="KW-0175">Coiled coil</keyword>
<dbReference type="PANTHER" id="PTHR41259">
    <property type="entry name" value="DOUBLE-STRAND BREAK REPAIR RAD50 ATPASE, PUTATIVE-RELATED"/>
    <property type="match status" value="1"/>
</dbReference>
<feature type="coiled-coil region" evidence="1">
    <location>
        <begin position="668"/>
        <end position="732"/>
    </location>
</feature>
<dbReference type="Pfam" id="PF13514">
    <property type="entry name" value="AAA_27"/>
    <property type="match status" value="1"/>
</dbReference>
<feature type="transmembrane region" description="Helical" evidence="2">
    <location>
        <begin position="418"/>
        <end position="437"/>
    </location>
</feature>
<accession>A0ABX1KXY5</accession>
<feature type="coiled-coil region" evidence="1">
    <location>
        <begin position="308"/>
        <end position="345"/>
    </location>
</feature>
<dbReference type="EMBL" id="JAAXLJ010000012">
    <property type="protein sequence ID" value="NLR18808.1"/>
    <property type="molecule type" value="Genomic_DNA"/>
</dbReference>
<feature type="coiled-coil region" evidence="1">
    <location>
        <begin position="385"/>
        <end position="412"/>
    </location>
</feature>
<dbReference type="PANTHER" id="PTHR41259:SF1">
    <property type="entry name" value="DOUBLE-STRAND BREAK REPAIR RAD50 ATPASE, PUTATIVE-RELATED"/>
    <property type="match status" value="1"/>
</dbReference>
<evidence type="ECO:0000259" key="3">
    <source>
        <dbReference type="Pfam" id="PF13514"/>
    </source>
</evidence>
<evidence type="ECO:0000256" key="2">
    <source>
        <dbReference type="SAM" id="Phobius"/>
    </source>
</evidence>